<feature type="compositionally biased region" description="Low complexity" evidence="1">
    <location>
        <begin position="98"/>
        <end position="112"/>
    </location>
</feature>
<dbReference type="InParanoid" id="J0CRR9"/>
<evidence type="ECO:0000313" key="3">
    <source>
        <dbReference type="Proteomes" id="UP000006514"/>
    </source>
</evidence>
<feature type="region of interest" description="Disordered" evidence="1">
    <location>
        <begin position="64"/>
        <end position="84"/>
    </location>
</feature>
<dbReference type="Proteomes" id="UP000006514">
    <property type="component" value="Unassembled WGS sequence"/>
</dbReference>
<gene>
    <name evidence="2" type="ORF">AURDEDRAFT_131935</name>
</gene>
<accession>J0CRR9</accession>
<evidence type="ECO:0000256" key="1">
    <source>
        <dbReference type="SAM" id="MobiDB-lite"/>
    </source>
</evidence>
<proteinExistence type="predicted"/>
<sequence length="222" mass="23728">MSLDRARVLDMLDTYQFRAEDALQETIQLTTGCEERYCGQSAALGTIETLTQELVNLNSPVILPTRRSSTSLGDPDGDVDAGDDTETRQTLAQELVNSIILPTRPSSPRSSLGNSDGDVYNGDDTRQASTPPGSLHQHAAPSLDLPSLEKHAYGPYVSLGRQESVRSASRENGRHCAVSGENGDLLACSSSEQRSRDAGRDRKIIGEPATLTVVAEPDASGS</sequence>
<feature type="region of interest" description="Disordered" evidence="1">
    <location>
        <begin position="164"/>
        <end position="205"/>
    </location>
</feature>
<protein>
    <submittedName>
        <fullName evidence="2">Uncharacterized protein</fullName>
    </submittedName>
</protein>
<feature type="compositionally biased region" description="Basic and acidic residues" evidence="1">
    <location>
        <begin position="193"/>
        <end position="205"/>
    </location>
</feature>
<dbReference type="EMBL" id="JH688553">
    <property type="protein sequence ID" value="EJD32924.1"/>
    <property type="molecule type" value="Genomic_DNA"/>
</dbReference>
<reference evidence="3" key="1">
    <citation type="journal article" date="2012" name="Science">
        <title>The Paleozoic origin of enzymatic lignin decomposition reconstructed from 31 fungal genomes.</title>
        <authorList>
            <person name="Floudas D."/>
            <person name="Binder M."/>
            <person name="Riley R."/>
            <person name="Barry K."/>
            <person name="Blanchette R.A."/>
            <person name="Henrissat B."/>
            <person name="Martinez A.T."/>
            <person name="Otillar R."/>
            <person name="Spatafora J.W."/>
            <person name="Yadav J.S."/>
            <person name="Aerts A."/>
            <person name="Benoit I."/>
            <person name="Boyd A."/>
            <person name="Carlson A."/>
            <person name="Copeland A."/>
            <person name="Coutinho P.M."/>
            <person name="de Vries R.P."/>
            <person name="Ferreira P."/>
            <person name="Findley K."/>
            <person name="Foster B."/>
            <person name="Gaskell J."/>
            <person name="Glotzer D."/>
            <person name="Gorecki P."/>
            <person name="Heitman J."/>
            <person name="Hesse C."/>
            <person name="Hori C."/>
            <person name="Igarashi K."/>
            <person name="Jurgens J.A."/>
            <person name="Kallen N."/>
            <person name="Kersten P."/>
            <person name="Kohler A."/>
            <person name="Kuees U."/>
            <person name="Kumar T.K.A."/>
            <person name="Kuo A."/>
            <person name="LaButti K."/>
            <person name="Larrondo L.F."/>
            <person name="Lindquist E."/>
            <person name="Ling A."/>
            <person name="Lombard V."/>
            <person name="Lucas S."/>
            <person name="Lundell T."/>
            <person name="Martin R."/>
            <person name="McLaughlin D.J."/>
            <person name="Morgenstern I."/>
            <person name="Morin E."/>
            <person name="Murat C."/>
            <person name="Nagy L.G."/>
            <person name="Nolan M."/>
            <person name="Ohm R.A."/>
            <person name="Patyshakuliyeva A."/>
            <person name="Rokas A."/>
            <person name="Ruiz-Duenas F.J."/>
            <person name="Sabat G."/>
            <person name="Salamov A."/>
            <person name="Samejima M."/>
            <person name="Schmutz J."/>
            <person name="Slot J.C."/>
            <person name="St John F."/>
            <person name="Stenlid J."/>
            <person name="Sun H."/>
            <person name="Sun S."/>
            <person name="Syed K."/>
            <person name="Tsang A."/>
            <person name="Wiebenga A."/>
            <person name="Young D."/>
            <person name="Pisabarro A."/>
            <person name="Eastwood D.C."/>
            <person name="Martin F."/>
            <person name="Cullen D."/>
            <person name="Grigoriev I.V."/>
            <person name="Hibbett D.S."/>
        </authorList>
    </citation>
    <scope>NUCLEOTIDE SEQUENCE [LARGE SCALE GENOMIC DNA]</scope>
    <source>
        <strain evidence="3">TFB10046</strain>
    </source>
</reference>
<dbReference type="AlphaFoldDB" id="J0CRR9"/>
<organism evidence="2 3">
    <name type="scientific">Auricularia subglabra (strain TFB-10046 / SS5)</name>
    <name type="common">White-rot fungus</name>
    <name type="synonym">Auricularia delicata (strain TFB10046)</name>
    <dbReference type="NCBI Taxonomy" id="717982"/>
    <lineage>
        <taxon>Eukaryota</taxon>
        <taxon>Fungi</taxon>
        <taxon>Dikarya</taxon>
        <taxon>Basidiomycota</taxon>
        <taxon>Agaricomycotina</taxon>
        <taxon>Agaricomycetes</taxon>
        <taxon>Auriculariales</taxon>
        <taxon>Auriculariaceae</taxon>
        <taxon>Auricularia</taxon>
    </lineage>
</organism>
<evidence type="ECO:0000313" key="2">
    <source>
        <dbReference type="EMBL" id="EJD32924.1"/>
    </source>
</evidence>
<dbReference type="KEGG" id="adl:AURDEDRAFT_131935"/>
<keyword evidence="3" id="KW-1185">Reference proteome</keyword>
<feature type="compositionally biased region" description="Acidic residues" evidence="1">
    <location>
        <begin position="75"/>
        <end position="84"/>
    </location>
</feature>
<feature type="region of interest" description="Disordered" evidence="1">
    <location>
        <begin position="97"/>
        <end position="147"/>
    </location>
</feature>
<name>J0CRR9_AURST</name>